<dbReference type="AlphaFoldDB" id="A0A7J6EZC9"/>
<name>A0A7J6EZC9_CANSA</name>
<dbReference type="Proteomes" id="UP000583929">
    <property type="component" value="Unassembled WGS sequence"/>
</dbReference>
<accession>A0A7J6EZC9</accession>
<evidence type="ECO:0000313" key="1">
    <source>
        <dbReference type="EMBL" id="KAF4363706.1"/>
    </source>
</evidence>
<protein>
    <submittedName>
        <fullName evidence="1">Uncharacterized protein</fullName>
    </submittedName>
</protein>
<sequence>MGVLKNRAGPGDSFYYGLNMGSTLSFSGKLTRLEEQPSLAVSALHLLPSINQFLLNQPLSLSIVFSLSLTSSIFAAQLFDEGDGDSLAAQRIGGRRP</sequence>
<organism evidence="1 2">
    <name type="scientific">Cannabis sativa</name>
    <name type="common">Hemp</name>
    <name type="synonym">Marijuana</name>
    <dbReference type="NCBI Taxonomy" id="3483"/>
    <lineage>
        <taxon>Eukaryota</taxon>
        <taxon>Viridiplantae</taxon>
        <taxon>Streptophyta</taxon>
        <taxon>Embryophyta</taxon>
        <taxon>Tracheophyta</taxon>
        <taxon>Spermatophyta</taxon>
        <taxon>Magnoliopsida</taxon>
        <taxon>eudicotyledons</taxon>
        <taxon>Gunneridae</taxon>
        <taxon>Pentapetalae</taxon>
        <taxon>rosids</taxon>
        <taxon>fabids</taxon>
        <taxon>Rosales</taxon>
        <taxon>Cannabaceae</taxon>
        <taxon>Cannabis</taxon>
    </lineage>
</organism>
<evidence type="ECO:0000313" key="2">
    <source>
        <dbReference type="Proteomes" id="UP000583929"/>
    </source>
</evidence>
<proteinExistence type="predicted"/>
<dbReference type="EMBL" id="JAATIQ010000293">
    <property type="protein sequence ID" value="KAF4363706.1"/>
    <property type="molecule type" value="Genomic_DNA"/>
</dbReference>
<reference evidence="1 2" key="1">
    <citation type="journal article" date="2020" name="bioRxiv">
        <title>Sequence and annotation of 42 cannabis genomes reveals extensive copy number variation in cannabinoid synthesis and pathogen resistance genes.</title>
        <authorList>
            <person name="Mckernan K.J."/>
            <person name="Helbert Y."/>
            <person name="Kane L.T."/>
            <person name="Ebling H."/>
            <person name="Zhang L."/>
            <person name="Liu B."/>
            <person name="Eaton Z."/>
            <person name="Mclaughlin S."/>
            <person name="Kingan S."/>
            <person name="Baybayan P."/>
            <person name="Concepcion G."/>
            <person name="Jordan M."/>
            <person name="Riva A."/>
            <person name="Barbazuk W."/>
            <person name="Harkins T."/>
        </authorList>
    </citation>
    <scope>NUCLEOTIDE SEQUENCE [LARGE SCALE GENOMIC DNA]</scope>
    <source>
        <strain evidence="2">cv. Jamaican Lion 4</strain>
        <tissue evidence="1">Leaf</tissue>
    </source>
</reference>
<keyword evidence="2" id="KW-1185">Reference proteome</keyword>
<gene>
    <name evidence="1" type="ORF">G4B88_030205</name>
</gene>
<comment type="caution">
    <text evidence="1">The sequence shown here is derived from an EMBL/GenBank/DDBJ whole genome shotgun (WGS) entry which is preliminary data.</text>
</comment>